<keyword evidence="2" id="KW-1185">Reference proteome</keyword>
<dbReference type="AlphaFoldDB" id="A0A1M2VQ09"/>
<sequence length="58" mass="6897">MPEPHRYYDQEDDHIVQYGRRDTYGSEGSNLYQDRYYEQGGAYDYGEHWPFISSALGL</sequence>
<dbReference type="Proteomes" id="UP000184267">
    <property type="component" value="Unassembled WGS sequence"/>
</dbReference>
<reference evidence="1 2" key="1">
    <citation type="submission" date="2016-10" db="EMBL/GenBank/DDBJ databases">
        <title>Genome sequence of the basidiomycete white-rot fungus Trametes pubescens.</title>
        <authorList>
            <person name="Makela M.R."/>
            <person name="Granchi Z."/>
            <person name="Peng M."/>
            <person name="De Vries R.P."/>
            <person name="Grigoriev I."/>
            <person name="Riley R."/>
            <person name="Hilden K."/>
        </authorList>
    </citation>
    <scope>NUCLEOTIDE SEQUENCE [LARGE SCALE GENOMIC DNA]</scope>
    <source>
        <strain evidence="1 2">FBCC735</strain>
    </source>
</reference>
<evidence type="ECO:0000313" key="1">
    <source>
        <dbReference type="EMBL" id="OJT09675.1"/>
    </source>
</evidence>
<dbReference type="STRING" id="154538.A0A1M2VQ09"/>
<evidence type="ECO:0000313" key="2">
    <source>
        <dbReference type="Proteomes" id="UP000184267"/>
    </source>
</evidence>
<name>A0A1M2VQ09_TRAPU</name>
<accession>A0A1M2VQ09</accession>
<proteinExistence type="predicted"/>
<comment type="caution">
    <text evidence="1">The sequence shown here is derived from an EMBL/GenBank/DDBJ whole genome shotgun (WGS) entry which is preliminary data.</text>
</comment>
<gene>
    <name evidence="1" type="ORF">TRAPUB_13847</name>
</gene>
<protein>
    <submittedName>
        <fullName evidence="1">Uncharacterized protein</fullName>
    </submittedName>
</protein>
<dbReference type="EMBL" id="MNAD01000887">
    <property type="protein sequence ID" value="OJT09675.1"/>
    <property type="molecule type" value="Genomic_DNA"/>
</dbReference>
<organism evidence="1 2">
    <name type="scientific">Trametes pubescens</name>
    <name type="common">White-rot fungus</name>
    <dbReference type="NCBI Taxonomy" id="154538"/>
    <lineage>
        <taxon>Eukaryota</taxon>
        <taxon>Fungi</taxon>
        <taxon>Dikarya</taxon>
        <taxon>Basidiomycota</taxon>
        <taxon>Agaricomycotina</taxon>
        <taxon>Agaricomycetes</taxon>
        <taxon>Polyporales</taxon>
        <taxon>Polyporaceae</taxon>
        <taxon>Trametes</taxon>
    </lineage>
</organism>